<dbReference type="SUPFAM" id="SSF53335">
    <property type="entry name" value="S-adenosyl-L-methionine-dependent methyltransferases"/>
    <property type="match status" value="1"/>
</dbReference>
<evidence type="ECO:0000313" key="4">
    <source>
        <dbReference type="EMBL" id="TCK20879.1"/>
    </source>
</evidence>
<dbReference type="RefSeq" id="WP_132429704.1">
    <property type="nucleotide sequence ID" value="NZ_SMFZ01000002.1"/>
</dbReference>
<organism evidence="4 5">
    <name type="scientific">Pseudonocardia endophytica</name>
    <dbReference type="NCBI Taxonomy" id="401976"/>
    <lineage>
        <taxon>Bacteria</taxon>
        <taxon>Bacillati</taxon>
        <taxon>Actinomycetota</taxon>
        <taxon>Actinomycetes</taxon>
        <taxon>Pseudonocardiales</taxon>
        <taxon>Pseudonocardiaceae</taxon>
        <taxon>Pseudonocardia</taxon>
    </lineage>
</organism>
<dbReference type="InterPro" id="IPR029063">
    <property type="entry name" value="SAM-dependent_MTases_sf"/>
</dbReference>
<keyword evidence="1" id="KW-0489">Methyltransferase</keyword>
<dbReference type="Gene3D" id="3.40.50.150">
    <property type="entry name" value="Vaccinia Virus protein VP39"/>
    <property type="match status" value="1"/>
</dbReference>
<dbReference type="AlphaFoldDB" id="A0A4R1HMJ0"/>
<dbReference type="PANTHER" id="PTHR43464:SF19">
    <property type="entry name" value="UBIQUINONE BIOSYNTHESIS O-METHYLTRANSFERASE, MITOCHONDRIAL"/>
    <property type="match status" value="1"/>
</dbReference>
<keyword evidence="3" id="KW-0949">S-adenosyl-L-methionine</keyword>
<dbReference type="Proteomes" id="UP000295560">
    <property type="component" value="Unassembled WGS sequence"/>
</dbReference>
<keyword evidence="2" id="KW-0808">Transferase</keyword>
<evidence type="ECO:0000313" key="5">
    <source>
        <dbReference type="Proteomes" id="UP000295560"/>
    </source>
</evidence>
<evidence type="ECO:0000256" key="3">
    <source>
        <dbReference type="ARBA" id="ARBA00022691"/>
    </source>
</evidence>
<dbReference type="OrthoDB" id="116799at2"/>
<dbReference type="PANTHER" id="PTHR43464">
    <property type="entry name" value="METHYLTRANSFERASE"/>
    <property type="match status" value="1"/>
</dbReference>
<dbReference type="GO" id="GO:0008757">
    <property type="term" value="F:S-adenosylmethionine-dependent methyltransferase activity"/>
    <property type="evidence" value="ECO:0007669"/>
    <property type="project" value="InterPro"/>
</dbReference>
<evidence type="ECO:0000256" key="1">
    <source>
        <dbReference type="ARBA" id="ARBA00022603"/>
    </source>
</evidence>
<dbReference type="Pfam" id="PF05401">
    <property type="entry name" value="NodS"/>
    <property type="match status" value="1"/>
</dbReference>
<keyword evidence="5" id="KW-1185">Reference proteome</keyword>
<gene>
    <name evidence="4" type="ORF">EV378_4845</name>
</gene>
<protein>
    <submittedName>
        <fullName evidence="4">Nodulation protein S (NodS)</fullName>
    </submittedName>
</protein>
<reference evidence="4 5" key="1">
    <citation type="submission" date="2019-03" db="EMBL/GenBank/DDBJ databases">
        <title>Sequencing the genomes of 1000 actinobacteria strains.</title>
        <authorList>
            <person name="Klenk H.-P."/>
        </authorList>
    </citation>
    <scope>NUCLEOTIDE SEQUENCE [LARGE SCALE GENOMIC DNA]</scope>
    <source>
        <strain evidence="4 5">DSM 44969</strain>
    </source>
</reference>
<sequence>MVLHKLPAPARRVARTAVRGAAVPTRTAVHAVLRRRPELARHVADWGWLWQPGWGRRHHERFYGATGDPYGFDTKPFEQAKYDELLSVLPDGRYARGLEVGCAEGAFTERLATRCDAVVGTDISEVAIERARQRFAGRPEIELQRRTLPLDFPDGTFDAIVCSDVVYLWERGIVEIGLSTMIERLRPGGALVLLHYLGTFGQPIHANDVHELALKLGAAAGLDHPTGYVHADVGPHGAGFRVDVLARVD</sequence>
<name>A0A4R1HMJ0_PSEEN</name>
<dbReference type="GO" id="GO:0032259">
    <property type="term" value="P:methylation"/>
    <property type="evidence" value="ECO:0007669"/>
    <property type="project" value="UniProtKB-KW"/>
</dbReference>
<evidence type="ECO:0000256" key="2">
    <source>
        <dbReference type="ARBA" id="ARBA00022679"/>
    </source>
</evidence>
<accession>A0A4R1HMJ0</accession>
<dbReference type="CDD" id="cd02440">
    <property type="entry name" value="AdoMet_MTases"/>
    <property type="match status" value="1"/>
</dbReference>
<dbReference type="GO" id="GO:0009312">
    <property type="term" value="P:oligosaccharide biosynthetic process"/>
    <property type="evidence" value="ECO:0007669"/>
    <property type="project" value="InterPro"/>
</dbReference>
<dbReference type="EMBL" id="SMFZ01000002">
    <property type="protein sequence ID" value="TCK20879.1"/>
    <property type="molecule type" value="Genomic_DNA"/>
</dbReference>
<dbReference type="InterPro" id="IPR008715">
    <property type="entry name" value="SAM-MeTfrase_NodS-like"/>
</dbReference>
<comment type="caution">
    <text evidence="4">The sequence shown here is derived from an EMBL/GenBank/DDBJ whole genome shotgun (WGS) entry which is preliminary data.</text>
</comment>
<proteinExistence type="predicted"/>